<dbReference type="GO" id="GO:0044780">
    <property type="term" value="P:bacterial-type flagellum assembly"/>
    <property type="evidence" value="ECO:0007669"/>
    <property type="project" value="InterPro"/>
</dbReference>
<dbReference type="AlphaFoldDB" id="A0A1H2EQ14"/>
<evidence type="ECO:0000313" key="12">
    <source>
        <dbReference type="EMBL" id="SDT97220.1"/>
    </source>
</evidence>
<reference evidence="13" key="1">
    <citation type="submission" date="2016-10" db="EMBL/GenBank/DDBJ databases">
        <authorList>
            <person name="Varghese N."/>
            <person name="Submissions S."/>
        </authorList>
    </citation>
    <scope>NUCLEOTIDE SEQUENCE [LARGE SCALE GENOMIC DNA]</scope>
    <source>
        <strain evidence="13">CCTCC 2012022</strain>
    </source>
</reference>
<dbReference type="PANTHER" id="PTHR30033:SF1">
    <property type="entry name" value="FLAGELLAR HOOK-ASSOCIATED PROTEIN 1"/>
    <property type="match status" value="1"/>
</dbReference>
<dbReference type="InterPro" id="IPR053927">
    <property type="entry name" value="FlgK_helical"/>
</dbReference>
<feature type="domain" description="Flagellar basal-body/hook protein C-terminal" evidence="9">
    <location>
        <begin position="590"/>
        <end position="629"/>
    </location>
</feature>
<evidence type="ECO:0000259" key="11">
    <source>
        <dbReference type="Pfam" id="PF22638"/>
    </source>
</evidence>
<keyword evidence="12" id="KW-0966">Cell projection</keyword>
<evidence type="ECO:0000256" key="3">
    <source>
        <dbReference type="ARBA" id="ARBA00009677"/>
    </source>
</evidence>
<dbReference type="Pfam" id="PF00460">
    <property type="entry name" value="Flg_bb_rod"/>
    <property type="match status" value="1"/>
</dbReference>
<dbReference type="GO" id="GO:0005198">
    <property type="term" value="F:structural molecule activity"/>
    <property type="evidence" value="ECO:0007669"/>
    <property type="project" value="InterPro"/>
</dbReference>
<dbReference type="PANTHER" id="PTHR30033">
    <property type="entry name" value="FLAGELLAR HOOK-ASSOCIATED PROTEIN 1"/>
    <property type="match status" value="1"/>
</dbReference>
<sequence length="631" mass="66496">MSIFSIGVSGLNAAQIALATTGNNITNVYTPGYNREVTLLAENSSSNGVGVSGVQRQFNQFISTQLNQAISSNSALSAYEVQINQIDNLLADRDAGLAPLMQNFFSALQKLVATPSDPAARQGVLGTADTLTAQFRAFDSYLNDMQSGVNGQIESQVVQVNNMAEQIAKLNREIGLAKAKTGAEPNSLLNQRDQLVADLSRYVDVKVVQQDGGSYNVSIGNGLSLVAGSSSFKLQAMPSTSDPGRTVVGYKDVNGNLLQLREESFKGGELGGLMAFRRETLDRAQNQLGQMAVAMAIGFNQQHRQGVDLNGELGGDFFSVGQPQAFGNDKNTSSAYLTAEFDPEQIDKLNIADYDVLVKDASDLSAGLQITRRDTGEVVSYAYDGATGKISFGGMEVSVNGAPVADGDRFQIQPVRRAARDLRSEIADVGRLAAGSIAQIAAKSSNGGTASLTASFDPATPPTFNNYEVSYSGGNYTVTLASGAVVAATTGTDAQGKTTLSFGDITLTVDGVPKDGDSFTVKMPGGPGDNRNAVALLELQNAKLVNGGAGLTQAYASMVSDVGNRTNIIQVNQDAQEGLVKQLKAVQQSDSGVSLDEEGANLLRFQRYYQASAKVIEVGTTVIDTLLSMRS</sequence>
<name>A0A1H2EQ14_9GAMM</name>
<dbReference type="PRINTS" id="PR01005">
    <property type="entry name" value="FLGHOOKAP1"/>
</dbReference>
<keyword evidence="12" id="KW-0282">Flagellum</keyword>
<feature type="coiled-coil region" evidence="7">
    <location>
        <begin position="153"/>
        <end position="180"/>
    </location>
</feature>
<evidence type="ECO:0000259" key="10">
    <source>
        <dbReference type="Pfam" id="PF21158"/>
    </source>
</evidence>
<accession>A0A1H2EQ14</accession>
<organism evidence="12 13">
    <name type="scientific">Geopseudomonas guangdongensis</name>
    <dbReference type="NCBI Taxonomy" id="1245526"/>
    <lineage>
        <taxon>Bacteria</taxon>
        <taxon>Pseudomonadati</taxon>
        <taxon>Pseudomonadota</taxon>
        <taxon>Gammaproteobacteria</taxon>
        <taxon>Pseudomonadales</taxon>
        <taxon>Pseudomonadaceae</taxon>
        <taxon>Geopseudomonas</taxon>
    </lineage>
</organism>
<comment type="subcellular location">
    <subcellularLocation>
        <location evidence="1">Bacterial flagellum</location>
    </subcellularLocation>
    <subcellularLocation>
        <location evidence="2">Secreted</location>
    </subcellularLocation>
</comment>
<evidence type="ECO:0000256" key="1">
    <source>
        <dbReference type="ARBA" id="ARBA00004365"/>
    </source>
</evidence>
<evidence type="ECO:0000256" key="6">
    <source>
        <dbReference type="ARBA" id="ARBA00023143"/>
    </source>
</evidence>
<gene>
    <name evidence="12" type="ORF">SAMN05216580_0764</name>
</gene>
<dbReference type="InterPro" id="IPR001444">
    <property type="entry name" value="Flag_bb_rod_N"/>
</dbReference>
<dbReference type="RefSeq" id="WP_090212239.1">
    <property type="nucleotide sequence ID" value="NZ_LT629780.1"/>
</dbReference>
<protein>
    <recommendedName>
        <fullName evidence="4">Flagellar hook-associated protein 1</fullName>
    </recommendedName>
</protein>
<dbReference type="EMBL" id="LT629780">
    <property type="protein sequence ID" value="SDT97220.1"/>
    <property type="molecule type" value="Genomic_DNA"/>
</dbReference>
<keyword evidence="5" id="KW-0964">Secreted</keyword>
<dbReference type="SUPFAM" id="SSF64518">
    <property type="entry name" value="Phase 1 flagellin"/>
    <property type="match status" value="2"/>
</dbReference>
<keyword evidence="13" id="KW-1185">Reference proteome</keyword>
<dbReference type="Pfam" id="PF22638">
    <property type="entry name" value="FlgK_D1"/>
    <property type="match status" value="1"/>
</dbReference>
<feature type="domain" description="Flagellar hook-associated protein FlgK helical" evidence="11">
    <location>
        <begin position="84"/>
        <end position="318"/>
    </location>
</feature>
<dbReference type="InterPro" id="IPR049119">
    <property type="entry name" value="FlgK_D2-like"/>
</dbReference>
<dbReference type="GO" id="GO:0005576">
    <property type="term" value="C:extracellular region"/>
    <property type="evidence" value="ECO:0007669"/>
    <property type="project" value="UniProtKB-SubCell"/>
</dbReference>
<dbReference type="InterPro" id="IPR002371">
    <property type="entry name" value="FlgK"/>
</dbReference>
<keyword evidence="12" id="KW-0969">Cilium</keyword>
<evidence type="ECO:0000313" key="13">
    <source>
        <dbReference type="Proteomes" id="UP000243063"/>
    </source>
</evidence>
<dbReference type="STRING" id="1245526.SAMN05216580_0764"/>
<feature type="domain" description="Flagellar basal body rod protein N-terminal" evidence="8">
    <location>
        <begin position="6"/>
        <end position="33"/>
    </location>
</feature>
<dbReference type="Proteomes" id="UP000243063">
    <property type="component" value="Chromosome I"/>
</dbReference>
<feature type="domain" description="Flagellar hook-associated protein 1 D2-like" evidence="10">
    <location>
        <begin position="443"/>
        <end position="522"/>
    </location>
</feature>
<dbReference type="Pfam" id="PF06429">
    <property type="entry name" value="Flg_bbr_C"/>
    <property type="match status" value="1"/>
</dbReference>
<evidence type="ECO:0000256" key="5">
    <source>
        <dbReference type="ARBA" id="ARBA00022525"/>
    </source>
</evidence>
<keyword evidence="6" id="KW-0975">Bacterial flagellum</keyword>
<keyword evidence="7" id="KW-0175">Coiled coil</keyword>
<dbReference type="NCBIfam" id="TIGR02492">
    <property type="entry name" value="flgK_ends"/>
    <property type="match status" value="1"/>
</dbReference>
<proteinExistence type="inferred from homology"/>
<evidence type="ECO:0000256" key="2">
    <source>
        <dbReference type="ARBA" id="ARBA00004613"/>
    </source>
</evidence>
<dbReference type="OrthoDB" id="9802553at2"/>
<dbReference type="InterPro" id="IPR010930">
    <property type="entry name" value="Flg_bb/hook_C_dom"/>
</dbReference>
<dbReference type="GO" id="GO:0009424">
    <property type="term" value="C:bacterial-type flagellum hook"/>
    <property type="evidence" value="ECO:0007669"/>
    <property type="project" value="InterPro"/>
</dbReference>
<evidence type="ECO:0000259" key="8">
    <source>
        <dbReference type="Pfam" id="PF00460"/>
    </source>
</evidence>
<evidence type="ECO:0000256" key="4">
    <source>
        <dbReference type="ARBA" id="ARBA00016244"/>
    </source>
</evidence>
<evidence type="ECO:0000259" key="9">
    <source>
        <dbReference type="Pfam" id="PF06429"/>
    </source>
</evidence>
<comment type="similarity">
    <text evidence="3">Belongs to the flagella basal body rod proteins family.</text>
</comment>
<evidence type="ECO:0000256" key="7">
    <source>
        <dbReference type="SAM" id="Coils"/>
    </source>
</evidence>
<dbReference type="Pfam" id="PF21158">
    <property type="entry name" value="flgK_1st_1"/>
    <property type="match status" value="1"/>
</dbReference>